<keyword evidence="2 6" id="KW-0699">rRNA-binding</keyword>
<dbReference type="PANTHER" id="PTHR21349:SF0">
    <property type="entry name" value="LARGE RIBOSOMAL SUBUNIT PROTEIN BL21M"/>
    <property type="match status" value="1"/>
</dbReference>
<dbReference type="NCBIfam" id="TIGR00061">
    <property type="entry name" value="L21"/>
    <property type="match status" value="1"/>
</dbReference>
<proteinExistence type="inferred from homology"/>
<comment type="subunit">
    <text evidence="6">Part of the 50S ribosomal subunit. Contacts protein L20.</text>
</comment>
<evidence type="ECO:0000313" key="8">
    <source>
        <dbReference type="EMBL" id="EHM10026.1"/>
    </source>
</evidence>
<gene>
    <name evidence="6" type="primary">rplU</name>
    <name evidence="8" type="ORF">TheveDRAFT_0890</name>
</gene>
<evidence type="ECO:0000256" key="4">
    <source>
        <dbReference type="ARBA" id="ARBA00022980"/>
    </source>
</evidence>
<organism evidence="8 9">
    <name type="scientific">Thermanaerovibrio velox DSM 12556</name>
    <dbReference type="NCBI Taxonomy" id="926567"/>
    <lineage>
        <taxon>Bacteria</taxon>
        <taxon>Thermotogati</taxon>
        <taxon>Synergistota</taxon>
        <taxon>Synergistia</taxon>
        <taxon>Synergistales</taxon>
        <taxon>Synergistaceae</taxon>
        <taxon>Thermanaerovibrio</taxon>
    </lineage>
</organism>
<dbReference type="GO" id="GO:0006412">
    <property type="term" value="P:translation"/>
    <property type="evidence" value="ECO:0007669"/>
    <property type="project" value="UniProtKB-UniRule"/>
</dbReference>
<dbReference type="GO" id="GO:0005840">
    <property type="term" value="C:ribosome"/>
    <property type="evidence" value="ECO:0007669"/>
    <property type="project" value="UniProtKB-KW"/>
</dbReference>
<dbReference type="PANTHER" id="PTHR21349">
    <property type="entry name" value="50S RIBOSOMAL PROTEIN L21"/>
    <property type="match status" value="1"/>
</dbReference>
<dbReference type="SUPFAM" id="SSF141091">
    <property type="entry name" value="L21p-like"/>
    <property type="match status" value="1"/>
</dbReference>
<comment type="similarity">
    <text evidence="1 6 7">Belongs to the bacterial ribosomal protein bL21 family.</text>
</comment>
<keyword evidence="3 6" id="KW-0694">RNA-binding</keyword>
<dbReference type="GO" id="GO:0005737">
    <property type="term" value="C:cytoplasm"/>
    <property type="evidence" value="ECO:0007669"/>
    <property type="project" value="UniProtKB-ARBA"/>
</dbReference>
<evidence type="ECO:0000256" key="2">
    <source>
        <dbReference type="ARBA" id="ARBA00022730"/>
    </source>
</evidence>
<dbReference type="InterPro" id="IPR028909">
    <property type="entry name" value="bL21-like"/>
</dbReference>
<protein>
    <recommendedName>
        <fullName evidence="6">Large ribosomal subunit protein bL21</fullName>
    </recommendedName>
</protein>
<dbReference type="STRING" id="926567.TheveDRAFT_0890"/>
<accession>H0URT7</accession>
<dbReference type="Pfam" id="PF00829">
    <property type="entry name" value="Ribosomal_L21p"/>
    <property type="match status" value="1"/>
</dbReference>
<reference evidence="8 9" key="1">
    <citation type="submission" date="2011-10" db="EMBL/GenBank/DDBJ databases">
        <title>The Noncontiguous Finished genome of Thermanaerovibrio velox DSM 12556.</title>
        <authorList>
            <consortium name="US DOE Joint Genome Institute (JGI-PGF)"/>
            <person name="Lucas S."/>
            <person name="Copeland A."/>
            <person name="Lapidus A."/>
            <person name="Glavina del Rio T."/>
            <person name="Dalin E."/>
            <person name="Tice H."/>
            <person name="Bruce D."/>
            <person name="Goodwin L."/>
            <person name="Pitluck S."/>
            <person name="Peters L."/>
            <person name="Mikhailova N."/>
            <person name="Teshima H."/>
            <person name="Kyrpides N."/>
            <person name="Mavromatis K."/>
            <person name="Ivanova N."/>
            <person name="Markowitz V."/>
            <person name="Cheng J.-F."/>
            <person name="Hugenholtz P."/>
            <person name="Woyke T."/>
            <person name="Wu D."/>
            <person name="Spring S."/>
            <person name="Brambilla E.-M."/>
            <person name="Klenk H.-P."/>
            <person name="Eisen J.A."/>
        </authorList>
    </citation>
    <scope>NUCLEOTIDE SEQUENCE [LARGE SCALE GENOMIC DNA]</scope>
    <source>
        <strain evidence="8 9">DSM 12556</strain>
    </source>
</reference>
<evidence type="ECO:0000256" key="3">
    <source>
        <dbReference type="ARBA" id="ARBA00022884"/>
    </source>
</evidence>
<dbReference type="InterPro" id="IPR018258">
    <property type="entry name" value="Ribosomal_bL21_CS"/>
</dbReference>
<dbReference type="HOGENOM" id="CLU_061463_3_2_0"/>
<dbReference type="eggNOG" id="COG0261">
    <property type="taxonomic scope" value="Bacteria"/>
</dbReference>
<name>H0URT7_9BACT</name>
<dbReference type="EMBL" id="CM001377">
    <property type="protein sequence ID" value="EHM10026.1"/>
    <property type="molecule type" value="Genomic_DNA"/>
</dbReference>
<dbReference type="OrthoDB" id="9813334at2"/>
<evidence type="ECO:0000256" key="7">
    <source>
        <dbReference type="RuleBase" id="RU000562"/>
    </source>
</evidence>
<comment type="function">
    <text evidence="6 7">This protein binds to 23S rRNA in the presence of protein L20.</text>
</comment>
<dbReference type="InterPro" id="IPR036164">
    <property type="entry name" value="bL21-like_sf"/>
</dbReference>
<evidence type="ECO:0000256" key="1">
    <source>
        <dbReference type="ARBA" id="ARBA00008563"/>
    </source>
</evidence>
<dbReference type="InterPro" id="IPR001787">
    <property type="entry name" value="Ribosomal_bL21"/>
</dbReference>
<dbReference type="PROSITE" id="PS01169">
    <property type="entry name" value="RIBOSOMAL_L21"/>
    <property type="match status" value="1"/>
</dbReference>
<dbReference type="Proteomes" id="UP000005730">
    <property type="component" value="Chromosome"/>
</dbReference>
<sequence length="103" mass="11806">MYAIVETGGKQYRVKQGDKIRVELLKADEGSSVCLDKVLFVSKDDSILVGSPYVDGAKVTAKVLGHGKEDKVIVFKYRRKKNYRRFRGHRQHYTDLMVEDITL</sequence>
<keyword evidence="4 6" id="KW-0689">Ribosomal protein</keyword>
<evidence type="ECO:0000313" key="9">
    <source>
        <dbReference type="Proteomes" id="UP000005730"/>
    </source>
</evidence>
<keyword evidence="5 6" id="KW-0687">Ribonucleoprotein</keyword>
<dbReference type="RefSeq" id="WP_006583520.1">
    <property type="nucleotide sequence ID" value="NZ_CM001377.1"/>
</dbReference>
<dbReference type="HAMAP" id="MF_01363">
    <property type="entry name" value="Ribosomal_bL21"/>
    <property type="match status" value="1"/>
</dbReference>
<evidence type="ECO:0000256" key="6">
    <source>
        <dbReference type="HAMAP-Rule" id="MF_01363"/>
    </source>
</evidence>
<dbReference type="AlphaFoldDB" id="H0URT7"/>
<dbReference type="GO" id="GO:0019843">
    <property type="term" value="F:rRNA binding"/>
    <property type="evidence" value="ECO:0007669"/>
    <property type="project" value="UniProtKB-UniRule"/>
</dbReference>
<dbReference type="GO" id="GO:0003735">
    <property type="term" value="F:structural constituent of ribosome"/>
    <property type="evidence" value="ECO:0007669"/>
    <property type="project" value="InterPro"/>
</dbReference>
<dbReference type="GO" id="GO:1990904">
    <property type="term" value="C:ribonucleoprotein complex"/>
    <property type="evidence" value="ECO:0007669"/>
    <property type="project" value="UniProtKB-KW"/>
</dbReference>
<evidence type="ECO:0000256" key="5">
    <source>
        <dbReference type="ARBA" id="ARBA00023274"/>
    </source>
</evidence>
<keyword evidence="9" id="KW-1185">Reference proteome</keyword>